<evidence type="ECO:0000313" key="2">
    <source>
        <dbReference type="Proteomes" id="UP000036403"/>
    </source>
</evidence>
<dbReference type="PaxDb" id="67767-A0A0J7JTJ8"/>
<dbReference type="EMBL" id="LBMM01036513">
    <property type="protein sequence ID" value="KMQ81349.1"/>
    <property type="molecule type" value="Genomic_DNA"/>
</dbReference>
<comment type="caution">
    <text evidence="1">The sequence shown here is derived from an EMBL/GenBank/DDBJ whole genome shotgun (WGS) entry which is preliminary data.</text>
</comment>
<keyword evidence="2" id="KW-1185">Reference proteome</keyword>
<proteinExistence type="predicted"/>
<accession>A0A0J7JTJ8</accession>
<organism evidence="1 2">
    <name type="scientific">Lasius niger</name>
    <name type="common">Black garden ant</name>
    <dbReference type="NCBI Taxonomy" id="67767"/>
    <lineage>
        <taxon>Eukaryota</taxon>
        <taxon>Metazoa</taxon>
        <taxon>Ecdysozoa</taxon>
        <taxon>Arthropoda</taxon>
        <taxon>Hexapoda</taxon>
        <taxon>Insecta</taxon>
        <taxon>Pterygota</taxon>
        <taxon>Neoptera</taxon>
        <taxon>Endopterygota</taxon>
        <taxon>Hymenoptera</taxon>
        <taxon>Apocrita</taxon>
        <taxon>Aculeata</taxon>
        <taxon>Formicoidea</taxon>
        <taxon>Formicidae</taxon>
        <taxon>Formicinae</taxon>
        <taxon>Lasius</taxon>
        <taxon>Lasius</taxon>
    </lineage>
</organism>
<reference evidence="1 2" key="1">
    <citation type="submission" date="2015-04" db="EMBL/GenBank/DDBJ databases">
        <title>Lasius niger genome sequencing.</title>
        <authorList>
            <person name="Konorov E.A."/>
            <person name="Nikitin M.A."/>
            <person name="Kirill M.V."/>
            <person name="Chang P."/>
        </authorList>
    </citation>
    <scope>NUCLEOTIDE SEQUENCE [LARGE SCALE GENOMIC DNA]</scope>
    <source>
        <tissue evidence="1">Whole</tissue>
    </source>
</reference>
<gene>
    <name evidence="1" type="ORF">RF55_26626</name>
</gene>
<protein>
    <submittedName>
        <fullName evidence="1">Uncharacterized protein</fullName>
    </submittedName>
</protein>
<evidence type="ECO:0000313" key="1">
    <source>
        <dbReference type="EMBL" id="KMQ81349.1"/>
    </source>
</evidence>
<dbReference type="Proteomes" id="UP000036403">
    <property type="component" value="Unassembled WGS sequence"/>
</dbReference>
<name>A0A0J7JTJ8_LASNI</name>
<sequence>MELLGVICIFITLVYVPYWYECTIAINSLKNDMYFIENIKKFGNIDKDISETALKKFTGDHLWYMGYHLSALGFFDERISLDEKRKMVKNLEKVNMDDEAPEEQNRRLEYSKSKKLSIADCVSQSIEFFEVQ</sequence>
<dbReference type="AlphaFoldDB" id="A0A0J7JTJ8"/>
<dbReference type="OrthoDB" id="7696210at2759"/>